<evidence type="ECO:0000256" key="1">
    <source>
        <dbReference type="SAM" id="Phobius"/>
    </source>
</evidence>
<dbReference type="PROSITE" id="PS51257">
    <property type="entry name" value="PROKAR_LIPOPROTEIN"/>
    <property type="match status" value="1"/>
</dbReference>
<reference evidence="2 3" key="1">
    <citation type="submission" date="2024-05" db="EMBL/GenBank/DDBJ databases">
        <title>Genome sequencing and assembly of Indian major carp, Cirrhinus mrigala (Hamilton, 1822).</title>
        <authorList>
            <person name="Mohindra V."/>
            <person name="Chowdhury L.M."/>
            <person name="Lal K."/>
            <person name="Jena J.K."/>
        </authorList>
    </citation>
    <scope>NUCLEOTIDE SEQUENCE [LARGE SCALE GENOMIC DNA]</scope>
    <source>
        <strain evidence="2">CM1030</strain>
        <tissue evidence="2">Blood</tissue>
    </source>
</reference>
<gene>
    <name evidence="2" type="ORF">M9458_046151</name>
</gene>
<dbReference type="Proteomes" id="UP001529510">
    <property type="component" value="Unassembled WGS sequence"/>
</dbReference>
<proteinExistence type="predicted"/>
<feature type="non-terminal residue" evidence="2">
    <location>
        <position position="74"/>
    </location>
</feature>
<evidence type="ECO:0000313" key="2">
    <source>
        <dbReference type="EMBL" id="KAL0158075.1"/>
    </source>
</evidence>
<sequence>MKAGNSRCAFSLGFLVGSCTLYIFLRQVWFEESFSWKHNGKSNPATLGPEQNNPNLTWRVEGSALINLKHPHQP</sequence>
<dbReference type="EMBL" id="JAMKFB020000023">
    <property type="protein sequence ID" value="KAL0158075.1"/>
    <property type="molecule type" value="Genomic_DNA"/>
</dbReference>
<protein>
    <submittedName>
        <fullName evidence="2">Uncharacterized protein</fullName>
    </submittedName>
</protein>
<keyword evidence="1" id="KW-1133">Transmembrane helix</keyword>
<evidence type="ECO:0000313" key="3">
    <source>
        <dbReference type="Proteomes" id="UP001529510"/>
    </source>
</evidence>
<keyword evidence="1" id="KW-0812">Transmembrane</keyword>
<accession>A0ABD0N7J7</accession>
<comment type="caution">
    <text evidence="2">The sequence shown here is derived from an EMBL/GenBank/DDBJ whole genome shotgun (WGS) entry which is preliminary data.</text>
</comment>
<keyword evidence="3" id="KW-1185">Reference proteome</keyword>
<keyword evidence="1" id="KW-0472">Membrane</keyword>
<name>A0ABD0N7J7_CIRMR</name>
<organism evidence="2 3">
    <name type="scientific">Cirrhinus mrigala</name>
    <name type="common">Mrigala</name>
    <dbReference type="NCBI Taxonomy" id="683832"/>
    <lineage>
        <taxon>Eukaryota</taxon>
        <taxon>Metazoa</taxon>
        <taxon>Chordata</taxon>
        <taxon>Craniata</taxon>
        <taxon>Vertebrata</taxon>
        <taxon>Euteleostomi</taxon>
        <taxon>Actinopterygii</taxon>
        <taxon>Neopterygii</taxon>
        <taxon>Teleostei</taxon>
        <taxon>Ostariophysi</taxon>
        <taxon>Cypriniformes</taxon>
        <taxon>Cyprinidae</taxon>
        <taxon>Labeoninae</taxon>
        <taxon>Labeonini</taxon>
        <taxon>Cirrhinus</taxon>
    </lineage>
</organism>
<dbReference type="AlphaFoldDB" id="A0ABD0N7J7"/>
<feature type="transmembrane region" description="Helical" evidence="1">
    <location>
        <begin position="7"/>
        <end position="25"/>
    </location>
</feature>